<dbReference type="Pfam" id="PF08350">
    <property type="entry name" value="FilR1_middle"/>
    <property type="match status" value="1"/>
</dbReference>
<evidence type="ECO:0000259" key="1">
    <source>
        <dbReference type="Pfam" id="PF08350"/>
    </source>
</evidence>
<dbReference type="InterPro" id="IPR036388">
    <property type="entry name" value="WH-like_DNA-bd_sf"/>
</dbReference>
<dbReference type="InterPro" id="IPR016490">
    <property type="entry name" value="Tscrpt_reg_HTH_AF0396-typ3"/>
</dbReference>
<organism evidence="3 4">
    <name type="scientific">Methanosarcina thermophila (strain ATCC 43570 / DSM 1825 / OCM 12 / VKM B-1830 / TM-1)</name>
    <dbReference type="NCBI Taxonomy" id="523844"/>
    <lineage>
        <taxon>Archaea</taxon>
        <taxon>Methanobacteriati</taxon>
        <taxon>Methanobacteriota</taxon>
        <taxon>Stenosarchaea group</taxon>
        <taxon>Methanomicrobia</taxon>
        <taxon>Methanosarcinales</taxon>
        <taxon>Methanosarcinaceae</taxon>
        <taxon>Methanosarcina</taxon>
    </lineage>
</organism>
<reference evidence="3 4" key="1">
    <citation type="submission" date="2014-07" db="EMBL/GenBank/DDBJ databases">
        <title>Methanogenic archaea and the global carbon cycle.</title>
        <authorList>
            <person name="Henriksen J.R."/>
            <person name="Luke J."/>
            <person name="Reinhart S."/>
            <person name="Benedict M.N."/>
            <person name="Youngblut N.D."/>
            <person name="Metcalf M.E."/>
            <person name="Whitaker R.J."/>
            <person name="Metcalf W.W."/>
        </authorList>
    </citation>
    <scope>NUCLEOTIDE SEQUENCE [LARGE SCALE GENOMIC DNA]</scope>
    <source>
        <strain evidence="4">ATCC 43570 / DSM 1825 / OCM 12 / VKM B-1830 / TM-1</strain>
    </source>
</reference>
<dbReference type="EMBL" id="CP009501">
    <property type="protein sequence ID" value="AKB12251.1"/>
    <property type="molecule type" value="Genomic_DNA"/>
</dbReference>
<dbReference type="CDD" id="cd00090">
    <property type="entry name" value="HTH_ARSR"/>
    <property type="match status" value="1"/>
</dbReference>
<sequence length="271" mass="31698">MHNMDSTLLDLILLSEKRKNVLLLLLEGPKDIETIKKALNASATAVQPQVKKLKEQHLVVQEKNLYRLSEIGRVVAEKMKPLVDTLAFLEENVDYWADREMSEIPDFLLRRIYELGHCTIIEPQIDHMFEMIPEYVKNVQLAKKLDAVLPYFHPLFPSFYLEIAEKGIPISLVLPKSVLKRWVEDYREQTEQYLKKENAKLFTCTDCERIPAITVADNFMAMALFPKSTVFDRKYILCFEPGSLVWGKELYDYYEQRSEQINNIDNYTETP</sequence>
<dbReference type="Pfam" id="PF25213">
    <property type="entry name" value="HVO_A0261_N"/>
    <property type="match status" value="1"/>
</dbReference>
<evidence type="ECO:0000259" key="2">
    <source>
        <dbReference type="Pfam" id="PF25213"/>
    </source>
</evidence>
<dbReference type="PIRSF" id="PIRSF006692">
    <property type="entry name" value="TF_HTH_AF0396_prd"/>
    <property type="match status" value="1"/>
</dbReference>
<accession>A0A0E3NDA5</accession>
<feature type="domain" description="Methanogenesis regulatory protein FilR1 middle" evidence="1">
    <location>
        <begin position="128"/>
        <end position="256"/>
    </location>
</feature>
<dbReference type="SUPFAM" id="SSF46785">
    <property type="entry name" value="Winged helix' DNA-binding domain"/>
    <property type="match status" value="1"/>
</dbReference>
<dbReference type="InterPro" id="IPR057527">
    <property type="entry name" value="HVO_A0261-like_N"/>
</dbReference>
<dbReference type="Gene3D" id="1.10.10.10">
    <property type="entry name" value="Winged helix-like DNA-binding domain superfamily/Winged helix DNA-binding domain"/>
    <property type="match status" value="1"/>
</dbReference>
<dbReference type="KEGG" id="mthr:MSTHT_0493"/>
<gene>
    <name evidence="3" type="ORF">MSTHT_0493</name>
</gene>
<name>A0A0E3NDA5_METTT</name>
<dbReference type="Proteomes" id="UP000066529">
    <property type="component" value="Chromosome"/>
</dbReference>
<dbReference type="PATRIC" id="fig|523844.20.peg.641"/>
<dbReference type="AlphaFoldDB" id="A0A0E3NDA5"/>
<evidence type="ECO:0000313" key="4">
    <source>
        <dbReference type="Proteomes" id="UP000066529"/>
    </source>
</evidence>
<protein>
    <submittedName>
        <fullName evidence="3">Uncharacterized protein</fullName>
    </submittedName>
</protein>
<dbReference type="InterPro" id="IPR036390">
    <property type="entry name" value="WH_DNA-bd_sf"/>
</dbReference>
<dbReference type="InterPro" id="IPR011991">
    <property type="entry name" value="ArsR-like_HTH"/>
</dbReference>
<evidence type="ECO:0000313" key="3">
    <source>
        <dbReference type="EMBL" id="AKB12251.1"/>
    </source>
</evidence>
<feature type="domain" description="HVO-A0261-like N-terminal" evidence="2">
    <location>
        <begin position="11"/>
        <end position="86"/>
    </location>
</feature>
<proteinExistence type="predicted"/>
<dbReference type="InterPro" id="IPR013561">
    <property type="entry name" value="FilR1_middle_dom"/>
</dbReference>
<dbReference type="HOGENOM" id="CLU_062767_1_1_2"/>